<comment type="function">
    <text evidence="12">Putative RNA polymerase II subunit B1 C-terminal domain (CTD) phosphatase involved in RNA polymerase II transcription regulation.</text>
</comment>
<evidence type="ECO:0000256" key="7">
    <source>
        <dbReference type="ARBA" id="ARBA00022912"/>
    </source>
</evidence>
<feature type="non-terminal residue" evidence="14">
    <location>
        <position position="176"/>
    </location>
</feature>
<evidence type="ECO:0000256" key="8">
    <source>
        <dbReference type="ARBA" id="ARBA00023242"/>
    </source>
</evidence>
<keyword evidence="7 12" id="KW-0904">Protein phosphatase</keyword>
<evidence type="ECO:0000313" key="15">
    <source>
        <dbReference type="Proteomes" id="UP000036403"/>
    </source>
</evidence>
<evidence type="ECO:0000256" key="1">
    <source>
        <dbReference type="ARBA" id="ARBA00004123"/>
    </source>
</evidence>
<comment type="caution">
    <text evidence="14">The sequence shown here is derived from an EMBL/GenBank/DDBJ whole genome shotgun (WGS) entry which is preliminary data.</text>
</comment>
<dbReference type="STRING" id="67767.A0A0J7JSV0"/>
<keyword evidence="6 12" id="KW-0862">Zinc</keyword>
<evidence type="ECO:0000256" key="11">
    <source>
        <dbReference type="PROSITE-ProRule" id="PRU00812"/>
    </source>
</evidence>
<dbReference type="Proteomes" id="UP000036403">
    <property type="component" value="Unassembled WGS sequence"/>
</dbReference>
<keyword evidence="3 12" id="KW-0479">Metal-binding</keyword>
<evidence type="ECO:0000256" key="10">
    <source>
        <dbReference type="ARBA" id="ARBA00048336"/>
    </source>
</evidence>
<evidence type="ECO:0000259" key="13">
    <source>
        <dbReference type="PROSITE" id="PS51479"/>
    </source>
</evidence>
<evidence type="ECO:0000256" key="5">
    <source>
        <dbReference type="ARBA" id="ARBA00022801"/>
    </source>
</evidence>
<keyword evidence="8 12" id="KW-0539">Nucleus</keyword>
<dbReference type="InterPro" id="IPR039693">
    <property type="entry name" value="Rtr1/RPAP2"/>
</dbReference>
<dbReference type="OrthoDB" id="2590500at2759"/>
<dbReference type="GO" id="GO:0008420">
    <property type="term" value="F:RNA polymerase II CTD heptapeptide repeat phosphatase activity"/>
    <property type="evidence" value="ECO:0007669"/>
    <property type="project" value="UniProtKB-UniRule"/>
</dbReference>
<evidence type="ECO:0000256" key="2">
    <source>
        <dbReference type="ARBA" id="ARBA00005676"/>
    </source>
</evidence>
<gene>
    <name evidence="14" type="ORF">RF55_26505</name>
</gene>
<evidence type="ECO:0000256" key="9">
    <source>
        <dbReference type="ARBA" id="ARBA00047761"/>
    </source>
</evidence>
<comment type="catalytic activity">
    <reaction evidence="9 12">
        <text>O-phospho-L-seryl-[protein] + H2O = L-seryl-[protein] + phosphate</text>
        <dbReference type="Rhea" id="RHEA:20629"/>
        <dbReference type="Rhea" id="RHEA-COMP:9863"/>
        <dbReference type="Rhea" id="RHEA-COMP:11604"/>
        <dbReference type="ChEBI" id="CHEBI:15377"/>
        <dbReference type="ChEBI" id="CHEBI:29999"/>
        <dbReference type="ChEBI" id="CHEBI:43474"/>
        <dbReference type="ChEBI" id="CHEBI:83421"/>
        <dbReference type="EC" id="3.1.3.16"/>
    </reaction>
</comment>
<evidence type="ECO:0000256" key="3">
    <source>
        <dbReference type="ARBA" id="ARBA00022723"/>
    </source>
</evidence>
<feature type="non-terminal residue" evidence="14">
    <location>
        <position position="1"/>
    </location>
</feature>
<dbReference type="InterPro" id="IPR038534">
    <property type="entry name" value="Rtr1/RPAP2_sf"/>
</dbReference>
<sequence>EPIISTMSPDWNQDASDDARRVALQHANLVQEKRCLESQILDCLILLSESPLVRSPQYSAAAPAPSDVSGFKAHVRLFQPSDYSDLIEERNVNGLCGYVLCPRPRRQTGPGGEWIITGSGDIVKRKDVEMWCSQRCAKRALFVQVQLNETAAWERAGIPDIQIDLLNENTSTETEA</sequence>
<proteinExistence type="inferred from homology"/>
<comment type="similarity">
    <text evidence="2 11 12">Belongs to the RPAP2 family.</text>
</comment>
<evidence type="ECO:0000313" key="14">
    <source>
        <dbReference type="EMBL" id="KMQ81383.1"/>
    </source>
</evidence>
<reference evidence="14 15" key="1">
    <citation type="submission" date="2015-04" db="EMBL/GenBank/DDBJ databases">
        <title>Lasius niger genome sequencing.</title>
        <authorList>
            <person name="Konorov E.A."/>
            <person name="Nikitin M.A."/>
            <person name="Kirill M.V."/>
            <person name="Chang P."/>
        </authorList>
    </citation>
    <scope>NUCLEOTIDE SEQUENCE [LARGE SCALE GENOMIC DNA]</scope>
    <source>
        <tissue evidence="14">Whole</tissue>
    </source>
</reference>
<protein>
    <recommendedName>
        <fullName evidence="12">RNA polymerase II subunit B1 CTD phosphatase RPAP2 homolog</fullName>
        <ecNumber evidence="12">3.1.3.16</ecNumber>
    </recommendedName>
</protein>
<keyword evidence="5 12" id="KW-0378">Hydrolase</keyword>
<accession>A0A0J7JSV0</accession>
<keyword evidence="4 12" id="KW-0863">Zinc-finger</keyword>
<dbReference type="Pfam" id="PF04181">
    <property type="entry name" value="RPAP2_Rtr1"/>
    <property type="match status" value="1"/>
</dbReference>
<dbReference type="InterPro" id="IPR007308">
    <property type="entry name" value="Rtr1/RPAP2_dom"/>
</dbReference>
<evidence type="ECO:0000256" key="6">
    <source>
        <dbReference type="ARBA" id="ARBA00022833"/>
    </source>
</evidence>
<organism evidence="14 15">
    <name type="scientific">Lasius niger</name>
    <name type="common">Black garden ant</name>
    <dbReference type="NCBI Taxonomy" id="67767"/>
    <lineage>
        <taxon>Eukaryota</taxon>
        <taxon>Metazoa</taxon>
        <taxon>Ecdysozoa</taxon>
        <taxon>Arthropoda</taxon>
        <taxon>Hexapoda</taxon>
        <taxon>Insecta</taxon>
        <taxon>Pterygota</taxon>
        <taxon>Neoptera</taxon>
        <taxon>Endopterygota</taxon>
        <taxon>Hymenoptera</taxon>
        <taxon>Apocrita</taxon>
        <taxon>Aculeata</taxon>
        <taxon>Formicoidea</taxon>
        <taxon>Formicidae</taxon>
        <taxon>Formicinae</taxon>
        <taxon>Lasius</taxon>
        <taxon>Lasius</taxon>
    </lineage>
</organism>
<dbReference type="PROSITE" id="PS51479">
    <property type="entry name" value="ZF_RTR1"/>
    <property type="match status" value="1"/>
</dbReference>
<dbReference type="EC" id="3.1.3.16" evidence="12"/>
<dbReference type="PANTHER" id="PTHR14732:SF0">
    <property type="entry name" value="RNA POLYMERASE II SUBUNIT B1 CTD PHOSPHATASE RPAP2-RELATED"/>
    <property type="match status" value="1"/>
</dbReference>
<comment type="subcellular location">
    <subcellularLocation>
        <location evidence="1 12">Nucleus</location>
    </subcellularLocation>
</comment>
<dbReference type="GO" id="GO:0043175">
    <property type="term" value="F:RNA polymerase core enzyme binding"/>
    <property type="evidence" value="ECO:0007669"/>
    <property type="project" value="UniProtKB-UniRule"/>
</dbReference>
<feature type="domain" description="RTR1-type" evidence="13">
    <location>
        <begin position="73"/>
        <end position="156"/>
    </location>
</feature>
<dbReference type="AlphaFoldDB" id="A0A0J7JSV0"/>
<dbReference type="PaxDb" id="67767-A0A0J7JSV0"/>
<evidence type="ECO:0000256" key="4">
    <source>
        <dbReference type="ARBA" id="ARBA00022771"/>
    </source>
</evidence>
<dbReference type="PANTHER" id="PTHR14732">
    <property type="entry name" value="RNA POLYMERASE II SUBUNIT B1 CTD PHOSPHATASE RPAP2-RELATED"/>
    <property type="match status" value="1"/>
</dbReference>
<keyword evidence="15" id="KW-1185">Reference proteome</keyword>
<comment type="catalytic activity">
    <reaction evidence="10 12">
        <text>O-phospho-L-threonyl-[protein] + H2O = L-threonyl-[protein] + phosphate</text>
        <dbReference type="Rhea" id="RHEA:47004"/>
        <dbReference type="Rhea" id="RHEA-COMP:11060"/>
        <dbReference type="Rhea" id="RHEA-COMP:11605"/>
        <dbReference type="ChEBI" id="CHEBI:15377"/>
        <dbReference type="ChEBI" id="CHEBI:30013"/>
        <dbReference type="ChEBI" id="CHEBI:43474"/>
        <dbReference type="ChEBI" id="CHEBI:61977"/>
        <dbReference type="EC" id="3.1.3.16"/>
    </reaction>
</comment>
<dbReference type="Gene3D" id="1.25.40.820">
    <property type="match status" value="1"/>
</dbReference>
<dbReference type="GO" id="GO:0005737">
    <property type="term" value="C:cytoplasm"/>
    <property type="evidence" value="ECO:0007669"/>
    <property type="project" value="TreeGrafter"/>
</dbReference>
<dbReference type="GO" id="GO:0008270">
    <property type="term" value="F:zinc ion binding"/>
    <property type="evidence" value="ECO:0007669"/>
    <property type="project" value="UniProtKB-KW"/>
</dbReference>
<name>A0A0J7JSV0_LASNI</name>
<evidence type="ECO:0000256" key="12">
    <source>
        <dbReference type="RuleBase" id="RU367080"/>
    </source>
</evidence>
<dbReference type="GO" id="GO:0005634">
    <property type="term" value="C:nucleus"/>
    <property type="evidence" value="ECO:0007669"/>
    <property type="project" value="UniProtKB-SubCell"/>
</dbReference>
<dbReference type="EMBL" id="LBMM01036057">
    <property type="protein sequence ID" value="KMQ81383.1"/>
    <property type="molecule type" value="Genomic_DNA"/>
</dbReference>